<protein>
    <recommendedName>
        <fullName evidence="1">peptide-methionine (R)-S-oxide reductase</fullName>
        <ecNumber evidence="1">1.8.4.12</ecNumber>
    </recommendedName>
</protein>
<dbReference type="EMBL" id="FTPP01000002">
    <property type="protein sequence ID" value="SIT89139.1"/>
    <property type="molecule type" value="Genomic_DNA"/>
</dbReference>
<dbReference type="InterPro" id="IPR011057">
    <property type="entry name" value="Mss4-like_sf"/>
</dbReference>
<evidence type="ECO:0000313" key="5">
    <source>
        <dbReference type="EMBL" id="SIT89139.1"/>
    </source>
</evidence>
<dbReference type="RefSeq" id="WP_076668364.1">
    <property type="nucleotide sequence ID" value="NZ_FTPP01000002.1"/>
</dbReference>
<keyword evidence="6" id="KW-1185">Reference proteome</keyword>
<reference evidence="6" key="1">
    <citation type="submission" date="2017-01" db="EMBL/GenBank/DDBJ databases">
        <authorList>
            <person name="Varghese N."/>
            <person name="Submissions S."/>
        </authorList>
    </citation>
    <scope>NUCLEOTIDE SEQUENCE [LARGE SCALE GENOMIC DNA]</scope>
    <source>
        <strain evidence="6">LP100</strain>
    </source>
</reference>
<sequence length="95" mass="10895">MFRHRQQVSANDRQDATGTYTCACCGYALFEASRKFEVGSGFPSFREQMEDHVFHRPLGTYGRERTQLLCGKCGQHLGHLFEDARTPTQVRYCIS</sequence>
<evidence type="ECO:0000256" key="3">
    <source>
        <dbReference type="ARBA" id="ARBA00048488"/>
    </source>
</evidence>
<dbReference type="PANTHER" id="PTHR10173">
    <property type="entry name" value="METHIONINE SULFOXIDE REDUCTASE"/>
    <property type="match status" value="1"/>
</dbReference>
<dbReference type="AlphaFoldDB" id="A0A1R3XG95"/>
<dbReference type="OrthoDB" id="4174719at2"/>
<dbReference type="InterPro" id="IPR002579">
    <property type="entry name" value="Met_Sox_Rdtase_MsrB_dom"/>
</dbReference>
<comment type="catalytic activity">
    <reaction evidence="3">
        <text>L-methionyl-[protein] + [thioredoxin]-disulfide + H2O = L-methionyl-(R)-S-oxide-[protein] + [thioredoxin]-dithiol</text>
        <dbReference type="Rhea" id="RHEA:24164"/>
        <dbReference type="Rhea" id="RHEA-COMP:10698"/>
        <dbReference type="Rhea" id="RHEA-COMP:10700"/>
        <dbReference type="Rhea" id="RHEA-COMP:12313"/>
        <dbReference type="Rhea" id="RHEA-COMP:12314"/>
        <dbReference type="ChEBI" id="CHEBI:15377"/>
        <dbReference type="ChEBI" id="CHEBI:16044"/>
        <dbReference type="ChEBI" id="CHEBI:29950"/>
        <dbReference type="ChEBI" id="CHEBI:45764"/>
        <dbReference type="ChEBI" id="CHEBI:50058"/>
        <dbReference type="EC" id="1.8.4.12"/>
    </reaction>
</comment>
<accession>A0A1R3XG95</accession>
<dbReference type="Pfam" id="PF01641">
    <property type="entry name" value="SelR"/>
    <property type="match status" value="1"/>
</dbReference>
<dbReference type="Proteomes" id="UP000187181">
    <property type="component" value="Unassembled WGS sequence"/>
</dbReference>
<dbReference type="EC" id="1.8.4.12" evidence="1"/>
<name>A0A1R3XG95_9BACT</name>
<dbReference type="InterPro" id="IPR028427">
    <property type="entry name" value="Met_Sox_Rdtase_MsrB"/>
</dbReference>
<evidence type="ECO:0000256" key="1">
    <source>
        <dbReference type="ARBA" id="ARBA00012499"/>
    </source>
</evidence>
<dbReference type="SUPFAM" id="SSF51316">
    <property type="entry name" value="Mss4-like"/>
    <property type="match status" value="1"/>
</dbReference>
<dbReference type="GO" id="GO:0033743">
    <property type="term" value="F:peptide-methionine (R)-S-oxide reductase activity"/>
    <property type="evidence" value="ECO:0007669"/>
    <property type="project" value="UniProtKB-EC"/>
</dbReference>
<dbReference type="Gene3D" id="2.170.150.20">
    <property type="entry name" value="Peptide methionine sulfoxide reductase"/>
    <property type="match status" value="1"/>
</dbReference>
<dbReference type="GO" id="GO:0005737">
    <property type="term" value="C:cytoplasm"/>
    <property type="evidence" value="ECO:0007669"/>
    <property type="project" value="TreeGrafter"/>
</dbReference>
<organism evidence="5 6">
    <name type="scientific">Pontibacter indicus</name>
    <dbReference type="NCBI Taxonomy" id="1317125"/>
    <lineage>
        <taxon>Bacteria</taxon>
        <taxon>Pseudomonadati</taxon>
        <taxon>Bacteroidota</taxon>
        <taxon>Cytophagia</taxon>
        <taxon>Cytophagales</taxon>
        <taxon>Hymenobacteraceae</taxon>
        <taxon>Pontibacter</taxon>
    </lineage>
</organism>
<evidence type="ECO:0000313" key="6">
    <source>
        <dbReference type="Proteomes" id="UP000187181"/>
    </source>
</evidence>
<evidence type="ECO:0000256" key="2">
    <source>
        <dbReference type="ARBA" id="ARBA00023002"/>
    </source>
</evidence>
<dbReference type="PROSITE" id="PS51790">
    <property type="entry name" value="MSRB"/>
    <property type="match status" value="1"/>
</dbReference>
<dbReference type="GO" id="GO:0006979">
    <property type="term" value="P:response to oxidative stress"/>
    <property type="evidence" value="ECO:0007669"/>
    <property type="project" value="InterPro"/>
</dbReference>
<dbReference type="PANTHER" id="PTHR10173:SF52">
    <property type="entry name" value="METHIONINE-R-SULFOXIDE REDUCTASE B1"/>
    <property type="match status" value="1"/>
</dbReference>
<keyword evidence="2" id="KW-0560">Oxidoreductase</keyword>
<feature type="domain" description="MsrB" evidence="4">
    <location>
        <begin position="1"/>
        <end position="95"/>
    </location>
</feature>
<dbReference type="GO" id="GO:0030091">
    <property type="term" value="P:protein repair"/>
    <property type="evidence" value="ECO:0007669"/>
    <property type="project" value="InterPro"/>
</dbReference>
<proteinExistence type="predicted"/>
<dbReference type="STRING" id="1317125.SAMN05444128_1969"/>
<evidence type="ECO:0000259" key="4">
    <source>
        <dbReference type="PROSITE" id="PS51790"/>
    </source>
</evidence>
<gene>
    <name evidence="5" type="ORF">SAMN05444128_1969</name>
</gene>